<comment type="subcellular location">
    <subcellularLocation>
        <location evidence="1">Membrane</location>
        <topology evidence="1">Multi-pass membrane protein</topology>
    </subcellularLocation>
</comment>
<evidence type="ECO:0000256" key="2">
    <source>
        <dbReference type="ARBA" id="ARBA00006824"/>
    </source>
</evidence>
<keyword evidence="5" id="KW-0472">Membrane</keyword>
<evidence type="ECO:0000256" key="5">
    <source>
        <dbReference type="ARBA" id="ARBA00023136"/>
    </source>
</evidence>
<comment type="similarity">
    <text evidence="2">Belongs to the peroxisomal membrane protein PXMP2/4 family.</text>
</comment>
<reference evidence="7" key="2">
    <citation type="submission" date="2021-04" db="EMBL/GenBank/DDBJ databases">
        <authorList>
            <person name="Podell S."/>
        </authorList>
    </citation>
    <scope>NUCLEOTIDE SEQUENCE</scope>
    <source>
        <strain evidence="7">Hildebrandi</strain>
    </source>
</reference>
<dbReference type="PANTHER" id="PTHR11266">
    <property type="entry name" value="PEROXISOMAL MEMBRANE PROTEIN 2, PXMP2 MPV17"/>
    <property type="match status" value="1"/>
</dbReference>
<feature type="signal peptide" evidence="6">
    <location>
        <begin position="1"/>
        <end position="27"/>
    </location>
</feature>
<dbReference type="InterPro" id="IPR007248">
    <property type="entry name" value="Mpv17_PMP22"/>
</dbReference>
<name>A0A9K3LS16_9STRA</name>
<evidence type="ECO:0000256" key="1">
    <source>
        <dbReference type="ARBA" id="ARBA00004141"/>
    </source>
</evidence>
<keyword evidence="6" id="KW-0732">Signal</keyword>
<comment type="caution">
    <text evidence="7">The sequence shown here is derived from an EMBL/GenBank/DDBJ whole genome shotgun (WGS) entry which is preliminary data.</text>
</comment>
<dbReference type="GO" id="GO:0016020">
    <property type="term" value="C:membrane"/>
    <property type="evidence" value="ECO:0007669"/>
    <property type="project" value="UniProtKB-SubCell"/>
</dbReference>
<dbReference type="GO" id="GO:0005737">
    <property type="term" value="C:cytoplasm"/>
    <property type="evidence" value="ECO:0007669"/>
    <property type="project" value="TreeGrafter"/>
</dbReference>
<evidence type="ECO:0000256" key="6">
    <source>
        <dbReference type="SAM" id="SignalP"/>
    </source>
</evidence>
<protein>
    <submittedName>
        <fullName evidence="7">Mpv17 / PMP22 family protein</fullName>
    </submittedName>
</protein>
<evidence type="ECO:0000313" key="8">
    <source>
        <dbReference type="Proteomes" id="UP000693970"/>
    </source>
</evidence>
<evidence type="ECO:0000256" key="3">
    <source>
        <dbReference type="ARBA" id="ARBA00022692"/>
    </source>
</evidence>
<dbReference type="Pfam" id="PF04117">
    <property type="entry name" value="Mpv17_PMP22"/>
    <property type="match status" value="1"/>
</dbReference>
<dbReference type="AlphaFoldDB" id="A0A9K3LS16"/>
<dbReference type="Proteomes" id="UP000693970">
    <property type="component" value="Unassembled WGS sequence"/>
</dbReference>
<accession>A0A9K3LS16</accession>
<gene>
    <name evidence="7" type="ORF">IV203_029812</name>
</gene>
<evidence type="ECO:0000256" key="4">
    <source>
        <dbReference type="ARBA" id="ARBA00022989"/>
    </source>
</evidence>
<keyword evidence="4" id="KW-1133">Transmembrane helix</keyword>
<keyword evidence="8" id="KW-1185">Reference proteome</keyword>
<feature type="chain" id="PRO_5039916304" evidence="6">
    <location>
        <begin position="28"/>
        <end position="366"/>
    </location>
</feature>
<keyword evidence="3" id="KW-0812">Transmembrane</keyword>
<sequence length="366" mass="40723">MRIFSLFLFSFFVSTLLLLCRHETVEAFSPELHVTSLRDLHNHLPIIQNAATSTLFHHPLPLHDNIVATSFTHLSSAASKNHFHPQEILASLYSKYRQELDAKPLQTKIMTGCTLAVVGDAIAQSRGQSEYNLKRAASFVAFDGCWRAVQVGTYKPLVATCTGQFSLNLLKQLPFFSNQDNVQNLDPFLLGAMEQTLVSQLILIPLIYYPVFYATTGLVQGLTLEETLSRAKETFIPLMKRNLMFWIPTQFAVFGFVEENLQIPILIVCGLVWTIILSLSAGNASEEQQRQQPTLALADGGIVESNMAELGAVEAAMGLNGTSFYYAANISTHFDQENVDESLEDPIQTIPNTFSKAKAYENQVPQ</sequence>
<evidence type="ECO:0000313" key="7">
    <source>
        <dbReference type="EMBL" id="KAG7367142.1"/>
    </source>
</evidence>
<dbReference type="EMBL" id="JAGRRH010000007">
    <property type="protein sequence ID" value="KAG7367142.1"/>
    <property type="molecule type" value="Genomic_DNA"/>
</dbReference>
<organism evidence="7 8">
    <name type="scientific">Nitzschia inconspicua</name>
    <dbReference type="NCBI Taxonomy" id="303405"/>
    <lineage>
        <taxon>Eukaryota</taxon>
        <taxon>Sar</taxon>
        <taxon>Stramenopiles</taxon>
        <taxon>Ochrophyta</taxon>
        <taxon>Bacillariophyta</taxon>
        <taxon>Bacillariophyceae</taxon>
        <taxon>Bacillariophycidae</taxon>
        <taxon>Bacillariales</taxon>
        <taxon>Bacillariaceae</taxon>
        <taxon>Nitzschia</taxon>
    </lineage>
</organism>
<proteinExistence type="inferred from homology"/>
<reference evidence="7" key="1">
    <citation type="journal article" date="2021" name="Sci. Rep.">
        <title>Diploid genomic architecture of Nitzschia inconspicua, an elite biomass production diatom.</title>
        <authorList>
            <person name="Oliver A."/>
            <person name="Podell S."/>
            <person name="Pinowska A."/>
            <person name="Traller J.C."/>
            <person name="Smith S.R."/>
            <person name="McClure R."/>
            <person name="Beliaev A."/>
            <person name="Bohutskyi P."/>
            <person name="Hill E.A."/>
            <person name="Rabines A."/>
            <person name="Zheng H."/>
            <person name="Allen L.Z."/>
            <person name="Kuo A."/>
            <person name="Grigoriev I.V."/>
            <person name="Allen A.E."/>
            <person name="Hazlebeck D."/>
            <person name="Allen E.E."/>
        </authorList>
    </citation>
    <scope>NUCLEOTIDE SEQUENCE</scope>
    <source>
        <strain evidence="7">Hildebrandi</strain>
    </source>
</reference>
<dbReference type="PANTHER" id="PTHR11266:SF17">
    <property type="entry name" value="PROTEIN MPV17"/>
    <property type="match status" value="1"/>
</dbReference>
<dbReference type="OrthoDB" id="430207at2759"/>